<proteinExistence type="predicted"/>
<feature type="domain" description="PRC-barrel" evidence="3">
    <location>
        <begin position="199"/>
        <end position="277"/>
    </location>
</feature>
<feature type="chain" id="PRO_5012890140" evidence="2">
    <location>
        <begin position="22"/>
        <end position="459"/>
    </location>
</feature>
<accession>A0A1V8RSQ0</accession>
<feature type="compositionally biased region" description="Low complexity" evidence="1">
    <location>
        <begin position="148"/>
        <end position="191"/>
    </location>
</feature>
<dbReference type="InterPro" id="IPR011033">
    <property type="entry name" value="PRC_barrel-like_sf"/>
</dbReference>
<evidence type="ECO:0000256" key="2">
    <source>
        <dbReference type="SAM" id="SignalP"/>
    </source>
</evidence>
<comment type="caution">
    <text evidence="4">The sequence shown here is derived from an EMBL/GenBank/DDBJ whole genome shotgun (WGS) entry which is preliminary data.</text>
</comment>
<dbReference type="PANTHER" id="PTHR36505">
    <property type="entry name" value="BLR1072 PROTEIN"/>
    <property type="match status" value="1"/>
</dbReference>
<evidence type="ECO:0000313" key="5">
    <source>
        <dbReference type="Proteomes" id="UP000191905"/>
    </source>
</evidence>
<organism evidence="4 5">
    <name type="scientific">Manganibacter manganicus</name>
    <dbReference type="NCBI Taxonomy" id="1873176"/>
    <lineage>
        <taxon>Bacteria</taxon>
        <taxon>Pseudomonadati</taxon>
        <taxon>Pseudomonadota</taxon>
        <taxon>Alphaproteobacteria</taxon>
        <taxon>Hyphomicrobiales</taxon>
        <taxon>Phyllobacteriaceae</taxon>
        <taxon>Manganibacter</taxon>
    </lineage>
</organism>
<keyword evidence="5" id="KW-1185">Reference proteome</keyword>
<feature type="signal peptide" evidence="2">
    <location>
        <begin position="1"/>
        <end position="21"/>
    </location>
</feature>
<dbReference type="PANTHER" id="PTHR36505:SF1">
    <property type="entry name" value="BLR1072 PROTEIN"/>
    <property type="match status" value="1"/>
</dbReference>
<feature type="compositionally biased region" description="Low complexity" evidence="1">
    <location>
        <begin position="298"/>
        <end position="309"/>
    </location>
</feature>
<feature type="compositionally biased region" description="Low complexity" evidence="1">
    <location>
        <begin position="23"/>
        <end position="44"/>
    </location>
</feature>
<dbReference type="EMBL" id="MDET01000010">
    <property type="protein sequence ID" value="OQM76173.1"/>
    <property type="molecule type" value="Genomic_DNA"/>
</dbReference>
<protein>
    <submittedName>
        <fullName evidence="4">Photosystem reaction center subunit H</fullName>
    </submittedName>
</protein>
<reference evidence="4 5" key="1">
    <citation type="journal article" date="2016" name="Int. J. Syst. Evol. Microbiol.">
        <title>Pseudaminobacter manganicus sp. nov., isolated from sludge of a manganese mine.</title>
        <authorList>
            <person name="Li J."/>
            <person name="Huang J."/>
            <person name="Liao S."/>
            <person name="Wang G."/>
        </authorList>
    </citation>
    <scope>NUCLEOTIDE SEQUENCE [LARGE SCALE GENOMIC DNA]</scope>
    <source>
        <strain evidence="4 5">JH-7</strain>
    </source>
</reference>
<dbReference type="Proteomes" id="UP000191905">
    <property type="component" value="Unassembled WGS sequence"/>
</dbReference>
<evidence type="ECO:0000313" key="4">
    <source>
        <dbReference type="EMBL" id="OQM76173.1"/>
    </source>
</evidence>
<keyword evidence="2" id="KW-0732">Signal</keyword>
<dbReference type="AlphaFoldDB" id="A0A1V8RSQ0"/>
<dbReference type="SUPFAM" id="SSF50346">
    <property type="entry name" value="PRC-barrel domain"/>
    <property type="match status" value="3"/>
</dbReference>
<feature type="domain" description="PRC-barrel" evidence="3">
    <location>
        <begin position="357"/>
        <end position="438"/>
    </location>
</feature>
<gene>
    <name evidence="4" type="ORF">BFN67_16045</name>
</gene>
<evidence type="ECO:0000259" key="3">
    <source>
        <dbReference type="Pfam" id="PF05239"/>
    </source>
</evidence>
<dbReference type="OrthoDB" id="7876889at2"/>
<feature type="region of interest" description="Disordered" evidence="1">
    <location>
        <begin position="136"/>
        <end position="197"/>
    </location>
</feature>
<feature type="compositionally biased region" description="Polar residues" evidence="1">
    <location>
        <begin position="443"/>
        <end position="459"/>
    </location>
</feature>
<feature type="compositionally biased region" description="Low complexity" evidence="1">
    <location>
        <begin position="316"/>
        <end position="332"/>
    </location>
</feature>
<feature type="domain" description="PRC-barrel" evidence="3">
    <location>
        <begin position="50"/>
        <end position="128"/>
    </location>
</feature>
<dbReference type="InterPro" id="IPR027275">
    <property type="entry name" value="PRC-brl_dom"/>
</dbReference>
<evidence type="ECO:0000256" key="1">
    <source>
        <dbReference type="SAM" id="MobiDB-lite"/>
    </source>
</evidence>
<feature type="region of interest" description="Disordered" evidence="1">
    <location>
        <begin position="295"/>
        <end position="343"/>
    </location>
</feature>
<name>A0A1V8RSQ0_9HYPH</name>
<feature type="region of interest" description="Disordered" evidence="1">
    <location>
        <begin position="431"/>
        <end position="459"/>
    </location>
</feature>
<dbReference type="STRING" id="1873176.BFN67_16045"/>
<dbReference type="RefSeq" id="WP_080919141.1">
    <property type="nucleotide sequence ID" value="NZ_MDET01000010.1"/>
</dbReference>
<dbReference type="Gene3D" id="2.30.30.240">
    <property type="entry name" value="PRC-barrel domain"/>
    <property type="match status" value="3"/>
</dbReference>
<feature type="region of interest" description="Disordered" evidence="1">
    <location>
        <begin position="23"/>
        <end position="47"/>
    </location>
</feature>
<sequence length="459" mass="46764">MIKTLLTTTALAALLATGAYAQNTTTPTEPAPAAEAAAPAAPATEAEDSLATNIMGESVYNGTGDEAQNIGKVSDIVFDKDGKVQSIVIGVGGFLGVGAKNVAFEYGKLQWAEKNGDRWLVAPTTKEELTAQQAFDATPYEPAPAPAPTGTETAPADGTTAMAPTGQADEAAPGAATAPAADTAQNAPAAPVQKSDGRLASNLIGESVYNGTGDKAENIGQVEDIVISKAGKADSLVIGVGGFLGVGAKHVAFSYDKAETVEENGDRWLVAEVNKEQLQALPDFDRKAYDVASAPSVAAGADTPATTKPATDETAESAPAAAATGNDTMAAGEASDAGTDPSMTAAIDKSALTPVPMGEIRSEDLVGTTVYGPNDDQVGEVGDVVLAPDKKVNAVIVDVGGFLGVGEKEVAMEMGDLKYMTDKDGNKYLYTSASKEQLEAQPAYSQGDSGSNTEKQPQQ</sequence>
<dbReference type="Pfam" id="PF05239">
    <property type="entry name" value="PRC"/>
    <property type="match status" value="3"/>
</dbReference>